<dbReference type="InterPro" id="IPR012347">
    <property type="entry name" value="Ferritin-like"/>
</dbReference>
<dbReference type="Pfam" id="PF12902">
    <property type="entry name" value="Ferritin-like"/>
    <property type="match status" value="1"/>
</dbReference>
<evidence type="ECO:0000313" key="3">
    <source>
        <dbReference type="Proteomes" id="UP000502996"/>
    </source>
</evidence>
<sequence>MSTSRATSSGTRGVEDLDSLREHLQWAIELEHCTLPPYLCALYSLDAERNAAAVEVVTSVFVEEMLHLTLAANLLNAVGGRPVLDSPRLLPGYPMTFPHGDRSFEIPLAPFGAEALEAFLRIEQPSAVDARAESEEYETIGQFYEAIRAGLVELSGDLGEAAVFCGDPERQVTSMAAYRGGGQVVGVTDLATALRALDEIVEQGEGIAHRDVWDGDHDMFKPDRDEVAHYFRFLELKLGRRFQRGDTPASGPTGEPVLVDWDAVRPMELNPRVADHPVDSPVRDAMDTFNYNYRQLLQQLETAFDGRPDTLLASVGAMYALKAQATALMAMTTGDGTTVAGPSFEYVSVDDRD</sequence>
<dbReference type="PANTHER" id="PTHR34400:SF4">
    <property type="entry name" value="MEMBRANE PROTEIN"/>
    <property type="match status" value="1"/>
</dbReference>
<dbReference type="KEGG" id="nano:G5V58_04080"/>
<organism evidence="2 3">
    <name type="scientific">Nocardioides anomalus</name>
    <dbReference type="NCBI Taxonomy" id="2712223"/>
    <lineage>
        <taxon>Bacteria</taxon>
        <taxon>Bacillati</taxon>
        <taxon>Actinomycetota</taxon>
        <taxon>Actinomycetes</taxon>
        <taxon>Propionibacteriales</taxon>
        <taxon>Nocardioidaceae</taxon>
        <taxon>Nocardioides</taxon>
    </lineage>
</organism>
<evidence type="ECO:0000259" key="1">
    <source>
        <dbReference type="Pfam" id="PF12902"/>
    </source>
</evidence>
<dbReference type="Proteomes" id="UP000502996">
    <property type="component" value="Chromosome"/>
</dbReference>
<dbReference type="PANTHER" id="PTHR34400">
    <property type="match status" value="1"/>
</dbReference>
<feature type="domain" description="Iminophenyl-pyruvate dimer synthase" evidence="1">
    <location>
        <begin position="24"/>
        <end position="237"/>
    </location>
</feature>
<keyword evidence="3" id="KW-1185">Reference proteome</keyword>
<evidence type="ECO:0000313" key="2">
    <source>
        <dbReference type="EMBL" id="QIG42058.1"/>
    </source>
</evidence>
<dbReference type="InterPro" id="IPR026820">
    <property type="entry name" value="VioB/RebD_dom"/>
</dbReference>
<proteinExistence type="predicted"/>
<accession>A0A6G6W9P1</accession>
<reference evidence="2 3" key="1">
    <citation type="submission" date="2020-02" db="EMBL/GenBank/DDBJ databases">
        <title>Full genome sequence of Nocardioides sp. R-3366.</title>
        <authorList>
            <person name="Im W.-T."/>
        </authorList>
    </citation>
    <scope>NUCLEOTIDE SEQUENCE [LARGE SCALE GENOMIC DNA]</scope>
    <source>
        <strain evidence="2 3">R-3366</strain>
    </source>
</reference>
<dbReference type="RefSeq" id="WP_165228993.1">
    <property type="nucleotide sequence ID" value="NZ_CP049257.1"/>
</dbReference>
<gene>
    <name evidence="2" type="ORF">G5V58_04080</name>
</gene>
<dbReference type="AlphaFoldDB" id="A0A6G6W9P1"/>
<dbReference type="Gene3D" id="1.20.1260.10">
    <property type="match status" value="1"/>
</dbReference>
<dbReference type="EMBL" id="CP049257">
    <property type="protein sequence ID" value="QIG42058.1"/>
    <property type="molecule type" value="Genomic_DNA"/>
</dbReference>
<protein>
    <recommendedName>
        <fullName evidence="1">Iminophenyl-pyruvate dimer synthase domain-containing protein</fullName>
    </recommendedName>
</protein>
<name>A0A6G6W9P1_9ACTN</name>